<comment type="caution">
    <text evidence="2">The sequence shown here is derived from an EMBL/GenBank/DDBJ whole genome shotgun (WGS) entry which is preliminary data.</text>
</comment>
<dbReference type="RefSeq" id="WP_168107663.1">
    <property type="nucleotide sequence ID" value="NZ_VTOX01000003.1"/>
</dbReference>
<protein>
    <submittedName>
        <fullName evidence="2">Uncharacterized protein</fullName>
    </submittedName>
</protein>
<keyword evidence="3" id="KW-1185">Reference proteome</keyword>
<reference evidence="2 3" key="1">
    <citation type="journal article" date="2020" name="Nature">
        <title>Bacterial chemolithoautotrophy via manganese oxidation.</title>
        <authorList>
            <person name="Yu H."/>
            <person name="Leadbetter J.R."/>
        </authorList>
    </citation>
    <scope>NUCLEOTIDE SEQUENCE [LARGE SCALE GENOMIC DNA]</scope>
    <source>
        <strain evidence="2 3">RBP-1</strain>
    </source>
</reference>
<sequence length="193" mass="20256">MRESPPPPALIADVIAGDGISWSRLVTAVVLLALSLAIGHRTARDPPQPKAVPQPVREQIVAAVELPPLPPAAGAKLAPSSSDWPAASPAQLNAAGHAEPVRAGPRGQMSPAADGRPASHVVRPPRHHATRTGSELRASRRTVRTRAQVRAEYLRNREVVAALTGEDSGSAYLTRVAARQRAARPEGAGRPRG</sequence>
<organism evidence="2 3">
    <name type="scientific">Ramlibacter lithotrophicus</name>
    <dbReference type="NCBI Taxonomy" id="2606681"/>
    <lineage>
        <taxon>Bacteria</taxon>
        <taxon>Pseudomonadati</taxon>
        <taxon>Pseudomonadota</taxon>
        <taxon>Betaproteobacteria</taxon>
        <taxon>Burkholderiales</taxon>
        <taxon>Comamonadaceae</taxon>
        <taxon>Ramlibacter</taxon>
    </lineage>
</organism>
<evidence type="ECO:0000256" key="1">
    <source>
        <dbReference type="SAM" id="MobiDB-lite"/>
    </source>
</evidence>
<accession>A0A7X6DG71</accession>
<evidence type="ECO:0000313" key="3">
    <source>
        <dbReference type="Proteomes" id="UP000521868"/>
    </source>
</evidence>
<feature type="compositionally biased region" description="Low complexity" evidence="1">
    <location>
        <begin position="69"/>
        <end position="90"/>
    </location>
</feature>
<feature type="region of interest" description="Disordered" evidence="1">
    <location>
        <begin position="69"/>
        <end position="144"/>
    </location>
</feature>
<dbReference type="AlphaFoldDB" id="A0A7X6DG71"/>
<gene>
    <name evidence="2" type="ORF">RAMLITH_12075</name>
</gene>
<dbReference type="Proteomes" id="UP000521868">
    <property type="component" value="Unassembled WGS sequence"/>
</dbReference>
<dbReference type="EMBL" id="VTOX01000003">
    <property type="protein sequence ID" value="NKE66562.1"/>
    <property type="molecule type" value="Genomic_DNA"/>
</dbReference>
<evidence type="ECO:0000313" key="2">
    <source>
        <dbReference type="EMBL" id="NKE66562.1"/>
    </source>
</evidence>
<name>A0A7X6DG71_9BURK</name>
<proteinExistence type="predicted"/>